<keyword evidence="2" id="KW-0472">Membrane</keyword>
<evidence type="ECO:0000313" key="3">
    <source>
        <dbReference type="EMBL" id="GCE01536.1"/>
    </source>
</evidence>
<gene>
    <name evidence="3" type="ORF">EHYA_09302</name>
</gene>
<evidence type="ECO:0008006" key="5">
    <source>
        <dbReference type="Google" id="ProtNLM"/>
    </source>
</evidence>
<dbReference type="InterPro" id="IPR011050">
    <property type="entry name" value="Pectin_lyase_fold/virulence"/>
</dbReference>
<evidence type="ECO:0000256" key="1">
    <source>
        <dbReference type="SAM" id="MobiDB-lite"/>
    </source>
</evidence>
<dbReference type="OrthoDB" id="3602494at2"/>
<feature type="transmembrane region" description="Helical" evidence="2">
    <location>
        <begin position="547"/>
        <end position="567"/>
    </location>
</feature>
<sequence>MTSPLAPSPTPPPWPHCAEGATPGDPVGCRGIHVTGHTRCLAHLNTADRATYLATVTPGSDVDHRGTTFDEPLLIELLAALRDPTTYRPHLGNARFDHATFSAHARFDRATFSADARFDRATFSAYAGFGGATFSANVRFDHATFSANARFDRATFSAHARFDRATFSANAGFGSATFSTNARFEHATFSANAGFGGATFSAHARFDKATFSAEAGFDGAIFAADARFDSAAFSAHARFNYATFFTHAWFNHATFSADARFDHVTFSAHARFEHATFSTNAGFGYVVVGGDAGFRGVRFESASVLGPLWCWGVLDLSGAVFAAPVVIEAAAARMWCVRTRWEATATLRLWHATLDMNGAVLNFPLAVVSAAGETDPVRVETIGGVDAAHLVLTDTDLTTCRFLGAFHLDQLRLEGDTRFARTPTGTDPLRGVPLRWTGRLVLAEEHHWRALPLPGRRPRQRAGWTPAPPHPTGSAPTIPGPAALAALYRQLRKTFEDGKDEPGAADFYMGEMEMRRLDRRPGRSRAERGLLTAYWALSGYGLRASRALAWLGLAMTTTVLAMMLWGLPTSDPKPKVTGTLPAAGQAVDLTVDTGDPTLTGTTHDHLTGIRAEKATRVVLNSVVFRSSGQNLTTAGTYIEMTSRFLEPVLLGLAALAIRGRVKR</sequence>
<dbReference type="EMBL" id="BIFH01000050">
    <property type="protein sequence ID" value="GCE01536.1"/>
    <property type="molecule type" value="Genomic_DNA"/>
</dbReference>
<dbReference type="Pfam" id="PF13576">
    <property type="entry name" value="Pentapeptide_3"/>
    <property type="match status" value="2"/>
</dbReference>
<dbReference type="SUPFAM" id="SSF51126">
    <property type="entry name" value="Pectin lyase-like"/>
    <property type="match status" value="1"/>
</dbReference>
<dbReference type="InterPro" id="IPR001646">
    <property type="entry name" value="5peptide_repeat"/>
</dbReference>
<keyword evidence="4" id="KW-1185">Reference proteome</keyword>
<dbReference type="RefSeq" id="WP_126643158.1">
    <property type="nucleotide sequence ID" value="NZ_BIFH01000050.1"/>
</dbReference>
<reference evidence="3 4" key="1">
    <citation type="submission" date="2018-12" db="EMBL/GenBank/DDBJ databases">
        <title>Draft genome sequence of Embleya hyalina NBRC 13850T.</title>
        <authorList>
            <person name="Komaki H."/>
            <person name="Hosoyama A."/>
            <person name="Kimura A."/>
            <person name="Ichikawa N."/>
            <person name="Tamura T."/>
        </authorList>
    </citation>
    <scope>NUCLEOTIDE SEQUENCE [LARGE SCALE GENOMIC DNA]</scope>
    <source>
        <strain evidence="3 4">NBRC 13850</strain>
    </source>
</reference>
<protein>
    <recommendedName>
        <fullName evidence="5">Pentapeptide repeat-containing protein</fullName>
    </recommendedName>
</protein>
<evidence type="ECO:0000256" key="2">
    <source>
        <dbReference type="SAM" id="Phobius"/>
    </source>
</evidence>
<accession>A0A401Z3X2</accession>
<evidence type="ECO:0000313" key="4">
    <source>
        <dbReference type="Proteomes" id="UP000286931"/>
    </source>
</evidence>
<dbReference type="AlphaFoldDB" id="A0A401Z3X2"/>
<name>A0A401Z3X2_9ACTN</name>
<keyword evidence="2" id="KW-1133">Transmembrane helix</keyword>
<comment type="caution">
    <text evidence="3">The sequence shown here is derived from an EMBL/GenBank/DDBJ whole genome shotgun (WGS) entry which is preliminary data.</text>
</comment>
<organism evidence="3 4">
    <name type="scientific">Embleya hyalina</name>
    <dbReference type="NCBI Taxonomy" id="516124"/>
    <lineage>
        <taxon>Bacteria</taxon>
        <taxon>Bacillati</taxon>
        <taxon>Actinomycetota</taxon>
        <taxon>Actinomycetes</taxon>
        <taxon>Kitasatosporales</taxon>
        <taxon>Streptomycetaceae</taxon>
        <taxon>Embleya</taxon>
    </lineage>
</organism>
<proteinExistence type="predicted"/>
<dbReference type="Proteomes" id="UP000286931">
    <property type="component" value="Unassembled WGS sequence"/>
</dbReference>
<feature type="region of interest" description="Disordered" evidence="1">
    <location>
        <begin position="454"/>
        <end position="477"/>
    </location>
</feature>
<keyword evidence="2" id="KW-0812">Transmembrane</keyword>